<dbReference type="Proteomes" id="UP001235343">
    <property type="component" value="Unassembled WGS sequence"/>
</dbReference>
<comment type="caution">
    <text evidence="3">The sequence shown here is derived from an EMBL/GenBank/DDBJ whole genome shotgun (WGS) entry which is preliminary data.</text>
</comment>
<gene>
    <name evidence="3" type="ORF">QQS35_17155</name>
</gene>
<accession>A0ABT7L8H9</accession>
<name>A0ABT7L8H9_9BACI</name>
<feature type="coiled-coil region" evidence="1">
    <location>
        <begin position="137"/>
        <end position="164"/>
    </location>
</feature>
<dbReference type="EMBL" id="JASTZU010000058">
    <property type="protein sequence ID" value="MDL4842169.1"/>
    <property type="molecule type" value="Genomic_DNA"/>
</dbReference>
<keyword evidence="2" id="KW-0472">Membrane</keyword>
<evidence type="ECO:0000256" key="2">
    <source>
        <dbReference type="SAM" id="Phobius"/>
    </source>
</evidence>
<protein>
    <submittedName>
        <fullName evidence="3">FxLYD domain-containing protein</fullName>
    </submittedName>
</protein>
<dbReference type="InterPro" id="IPR011990">
    <property type="entry name" value="TPR-like_helical_dom_sf"/>
</dbReference>
<dbReference type="RefSeq" id="WP_285933453.1">
    <property type="nucleotide sequence ID" value="NZ_JASTZU010000058.1"/>
</dbReference>
<sequence length="387" mass="44708">MLYCPYCGGRIKDNELFCTQCGEKLPEDMYERNPEKNKTNYRFWYIPITILIVVLISIGSYYLHLEKRETLAKKAFANGEELAFDGQYFKALNAFEKALEHKSNFPSAEVTKDFMQTALQINSKLTQANSYLEEENYQEALTLMTEAENKIKNYNGEIVSLLVDDIVAQRKTIQLKQLRAKLENNPSIEELKTLIWEAEEIQHEEATKIVSSLREKIVAHTFSKANEQLKDNQFSDAREIVEDGLQYAPESEQLQSLKTTIQKEKTAFETALEQRIEQAMNTAEEEREMNKNDAVELIDINVSNEEPENLVVSGKIKSVATVPINSVSVEYILLDADDTEILSNEVYVYPDTLYPDEEGKFDFTHYDLNTKEKNIKVKIEKIKWFLD</sequence>
<proteinExistence type="predicted"/>
<keyword evidence="4" id="KW-1185">Reference proteome</keyword>
<organism evidence="3 4">
    <name type="scientific">Aquibacillus rhizosphaerae</name>
    <dbReference type="NCBI Taxonomy" id="3051431"/>
    <lineage>
        <taxon>Bacteria</taxon>
        <taxon>Bacillati</taxon>
        <taxon>Bacillota</taxon>
        <taxon>Bacilli</taxon>
        <taxon>Bacillales</taxon>
        <taxon>Bacillaceae</taxon>
        <taxon>Aquibacillus</taxon>
    </lineage>
</organism>
<dbReference type="InterPro" id="IPR047676">
    <property type="entry name" value="FxLYD_dom"/>
</dbReference>
<dbReference type="NCBIfam" id="NF038353">
    <property type="entry name" value="FxLYD_dom"/>
    <property type="match status" value="1"/>
</dbReference>
<dbReference type="SUPFAM" id="SSF48452">
    <property type="entry name" value="TPR-like"/>
    <property type="match status" value="1"/>
</dbReference>
<keyword evidence="1" id="KW-0175">Coiled coil</keyword>
<reference evidence="3 4" key="1">
    <citation type="submission" date="2023-06" db="EMBL/GenBank/DDBJ databases">
        <title>Aquibacillus rhizosphaerae LR5S19.</title>
        <authorList>
            <person name="Sun J.-Q."/>
        </authorList>
    </citation>
    <scope>NUCLEOTIDE SEQUENCE [LARGE SCALE GENOMIC DNA]</scope>
    <source>
        <strain evidence="3 4">LR5S19</strain>
    </source>
</reference>
<evidence type="ECO:0000313" key="4">
    <source>
        <dbReference type="Proteomes" id="UP001235343"/>
    </source>
</evidence>
<dbReference type="Gene3D" id="1.25.40.10">
    <property type="entry name" value="Tetratricopeptide repeat domain"/>
    <property type="match status" value="1"/>
</dbReference>
<keyword evidence="2" id="KW-1133">Transmembrane helix</keyword>
<feature type="transmembrane region" description="Helical" evidence="2">
    <location>
        <begin position="43"/>
        <end position="63"/>
    </location>
</feature>
<evidence type="ECO:0000256" key="1">
    <source>
        <dbReference type="SAM" id="Coils"/>
    </source>
</evidence>
<keyword evidence="2" id="KW-0812">Transmembrane</keyword>
<evidence type="ECO:0000313" key="3">
    <source>
        <dbReference type="EMBL" id="MDL4842169.1"/>
    </source>
</evidence>